<feature type="region of interest" description="Disordered" evidence="1">
    <location>
        <begin position="234"/>
        <end position="257"/>
    </location>
</feature>
<feature type="region of interest" description="Disordered" evidence="1">
    <location>
        <begin position="299"/>
        <end position="325"/>
    </location>
</feature>
<evidence type="ECO:0000313" key="2">
    <source>
        <dbReference type="EMBL" id="KXS14003.1"/>
    </source>
</evidence>
<keyword evidence="3" id="KW-1185">Reference proteome</keyword>
<dbReference type="OrthoDB" id="426718at2759"/>
<dbReference type="InterPro" id="IPR027417">
    <property type="entry name" value="P-loop_NTPase"/>
</dbReference>
<dbReference type="InterPro" id="IPR029058">
    <property type="entry name" value="AB_hydrolase_fold"/>
</dbReference>
<dbReference type="CDD" id="cd00882">
    <property type="entry name" value="Ras_like_GTPase"/>
    <property type="match status" value="1"/>
</dbReference>
<dbReference type="AlphaFoldDB" id="A0A139AC53"/>
<name>A0A139AC53_GONPJ</name>
<dbReference type="EMBL" id="KQ965772">
    <property type="protein sequence ID" value="KXS14003.1"/>
    <property type="molecule type" value="Genomic_DNA"/>
</dbReference>
<evidence type="ECO:0000256" key="1">
    <source>
        <dbReference type="SAM" id="MobiDB-lite"/>
    </source>
</evidence>
<sequence>MASSLVVPRWRSPLPHAPPAVGVPSVRATHILIKHGNACAYFEVGRRLTGEKIKAVFDNLRGDGQDAPVNFVKRPPGFLLAQMPDGSEKEVRPEGAGEYTLGCFPEETLGSTFLIEREDDGNRLHHTGIMKRQLQMAFALSEAIYEDYPADALTSIGKGEYQNFLNVETVRSDFSTTVRYAVGFPRFDSHQLQGEVYIAIRGSENRDDWLRNLNVAPKVVDPEGAEDADVALRSQSELSGAKPSRQVPASRKNGTAAPITMHRGFADSSKLIPFELIEDIVKARRQQLAKASLPRSGRTYDAWSGSESGESFHDTREDTETAQNGYPDAHTRQIKVGSRQALRIQVISYQASDSAGGSVAHCFHAFWRLANLEAAKQGVVQMASIGFGSPFFGSRGLGEELRKLPGNKDNRMFLTVVNGNDPVPRCLNMLETFGKYQSELANRGVDPWKVAEAAAGFVVPAVAAKIAVDATRFAIQNLDKISSSARDWQVRAQNMYYPVGVYCFLTFDSPGAFVIPDSNVHLSARSEIENEPGAIKKRLGPADLDAEVAHSVENYRKMLVDTGLISRITEDPPEVTPQGILEPFIDPEECTYSVDVSEDKLVYDIKVQIVGENFNYLSGRTTVTTFLLEDYGPTGSSIELRPNPSESGRKFIVVSGSLPKDRIRADPESFCLRVTSIFGGSNSKRWRNGKIALGYIPKGDIKVNLTMADQMRAEFLEPLLTNLVHRSVVEALFSERDDIENSPLFLQLHNLDVVCGTHMAQAAKDVKQRTRAVQRPAKVDQQILEDTVKTAEGEIQKALKLILDSLVISFQYSNVTKAAAATAAVVVVGTTVFMTGGGAALAALAPAWVGAETGAVGASVGVGSVAGGISYAITALSWKNLLQFQKIQKDDEKYRDILKEICIELEGMDTLKTKTLVKADDLEKQIVQALSQVNGPGDIQGTTETVFRKNGRLHQDNTFREVKDESREDWLRRAYMCKVIHGMRLSLLKNIFIVAIGPQHAGKSEVLRTLFPDAGVPETKYGDHTKWVTFYHTALDGCPVTVVDCPGFDGIVDQNDSYNMRNIQDMELMMRHGCLIGSIYLCLIKFGNDLRKEDVIFNAEVMSNPMYARYPKLLMINQVLENGDFMHSLKGSQVPVDDVRRRYSKWLSLPHSMVHLTDLRIGKLIDGRTKKEQETMSERSELALERGVWGENLVKGWIADQITQIHLAAAL</sequence>
<dbReference type="Proteomes" id="UP000070544">
    <property type="component" value="Unassembled WGS sequence"/>
</dbReference>
<dbReference type="Gene3D" id="3.40.50.1820">
    <property type="entry name" value="alpha/beta hydrolase"/>
    <property type="match status" value="2"/>
</dbReference>
<evidence type="ECO:0000313" key="3">
    <source>
        <dbReference type="Proteomes" id="UP000070544"/>
    </source>
</evidence>
<gene>
    <name evidence="2" type="ORF">M427DRAFT_45298</name>
</gene>
<accession>A0A139AC53</accession>
<dbReference type="SUPFAM" id="SSF52540">
    <property type="entry name" value="P-loop containing nucleoside triphosphate hydrolases"/>
    <property type="match status" value="1"/>
</dbReference>
<dbReference type="Gene3D" id="3.40.50.300">
    <property type="entry name" value="P-loop containing nucleotide triphosphate hydrolases"/>
    <property type="match status" value="1"/>
</dbReference>
<organism evidence="2 3">
    <name type="scientific">Gonapodya prolifera (strain JEL478)</name>
    <name type="common">Monoblepharis prolifera</name>
    <dbReference type="NCBI Taxonomy" id="1344416"/>
    <lineage>
        <taxon>Eukaryota</taxon>
        <taxon>Fungi</taxon>
        <taxon>Fungi incertae sedis</taxon>
        <taxon>Chytridiomycota</taxon>
        <taxon>Chytridiomycota incertae sedis</taxon>
        <taxon>Monoblepharidomycetes</taxon>
        <taxon>Monoblepharidales</taxon>
        <taxon>Gonapodyaceae</taxon>
        <taxon>Gonapodya</taxon>
    </lineage>
</organism>
<feature type="compositionally biased region" description="Basic and acidic residues" evidence="1">
    <location>
        <begin position="310"/>
        <end position="319"/>
    </location>
</feature>
<protein>
    <submittedName>
        <fullName evidence="2">Uncharacterized protein</fullName>
    </submittedName>
</protein>
<reference evidence="2 3" key="1">
    <citation type="journal article" date="2015" name="Genome Biol. Evol.">
        <title>Phylogenomic analyses indicate that early fungi evolved digesting cell walls of algal ancestors of land plants.</title>
        <authorList>
            <person name="Chang Y."/>
            <person name="Wang S."/>
            <person name="Sekimoto S."/>
            <person name="Aerts A.L."/>
            <person name="Choi C."/>
            <person name="Clum A."/>
            <person name="LaButti K.M."/>
            <person name="Lindquist E.A."/>
            <person name="Yee Ngan C."/>
            <person name="Ohm R.A."/>
            <person name="Salamov A.A."/>
            <person name="Grigoriev I.V."/>
            <person name="Spatafora J.W."/>
            <person name="Berbee M.L."/>
        </authorList>
    </citation>
    <scope>NUCLEOTIDE SEQUENCE [LARGE SCALE GENOMIC DNA]</scope>
    <source>
        <strain evidence="2 3">JEL478</strain>
    </source>
</reference>
<proteinExistence type="predicted"/>